<feature type="compositionally biased region" description="Basic and acidic residues" evidence="6">
    <location>
        <begin position="331"/>
        <end position="341"/>
    </location>
</feature>
<proteinExistence type="predicted"/>
<evidence type="ECO:0000259" key="7">
    <source>
        <dbReference type="PROSITE" id="PS51369"/>
    </source>
</evidence>
<feature type="region of interest" description="Disordered" evidence="6">
    <location>
        <begin position="147"/>
        <end position="179"/>
    </location>
</feature>
<keyword evidence="8" id="KW-1185">Reference proteome</keyword>
<evidence type="ECO:0000256" key="1">
    <source>
        <dbReference type="ARBA" id="ARBA00004123"/>
    </source>
</evidence>
<evidence type="ECO:0000256" key="5">
    <source>
        <dbReference type="ARBA" id="ARBA00023242"/>
    </source>
</evidence>
<feature type="compositionally biased region" description="Polar residues" evidence="6">
    <location>
        <begin position="147"/>
        <end position="156"/>
    </location>
</feature>
<dbReference type="PANTHER" id="PTHR31072">
    <property type="entry name" value="TRANSCRIPTION FACTOR TCP4-RELATED"/>
    <property type="match status" value="1"/>
</dbReference>
<dbReference type="InterPro" id="IPR005333">
    <property type="entry name" value="Transcription_factor_TCP"/>
</dbReference>
<evidence type="ECO:0000256" key="2">
    <source>
        <dbReference type="ARBA" id="ARBA00023015"/>
    </source>
</evidence>
<feature type="region of interest" description="Disordered" evidence="6">
    <location>
        <begin position="64"/>
        <end position="85"/>
    </location>
</feature>
<dbReference type="PROSITE" id="PS51369">
    <property type="entry name" value="TCP"/>
    <property type="match status" value="1"/>
</dbReference>
<sequence>MSSFHDPDDDCGTSELSNGAAGDLNDRKMDGHAVADDKKLVFSAMKEEPFDSDHHTLVPSMPMPVATAAPPRRSSTKDRHTKVEGRGRRIRIPATCAARIFQLTRELGHKSDGETVRWLLEHAEQSIIEATGTGTVPAIAVSVNGTLKIPTSSPASNPEIDENNPQKRRRKSSNSEFIDVGSLNRNAANVSQFAPVTTTPATITTAPPPGLVPIWGMSNGGTMVPSNAIWMIPATVPPAQVNVTNNNNNNNNVVLQYPQLWTPVFNLATRPIPSFVTAPTVAATNNTNGPPAIMIAGPLSMNNGAATTTGPKIGSNKSSMAPASLSSSTDKNNDKNVVKPHMLRDFSLEIYDRKELQLMSRSGNHKQETQVTSSERS</sequence>
<keyword evidence="5" id="KW-0539">Nucleus</keyword>
<protein>
    <submittedName>
        <fullName evidence="9">Transcription factor TCP19-like</fullName>
    </submittedName>
</protein>
<dbReference type="InterPro" id="IPR017887">
    <property type="entry name" value="TF_TCP_subgr"/>
</dbReference>
<organism evidence="8 9">
    <name type="scientific">Solanum pennellii</name>
    <name type="common">Tomato</name>
    <name type="synonym">Lycopersicon pennellii</name>
    <dbReference type="NCBI Taxonomy" id="28526"/>
    <lineage>
        <taxon>Eukaryota</taxon>
        <taxon>Viridiplantae</taxon>
        <taxon>Streptophyta</taxon>
        <taxon>Embryophyta</taxon>
        <taxon>Tracheophyta</taxon>
        <taxon>Spermatophyta</taxon>
        <taxon>Magnoliopsida</taxon>
        <taxon>eudicotyledons</taxon>
        <taxon>Gunneridae</taxon>
        <taxon>Pentapetalae</taxon>
        <taxon>asterids</taxon>
        <taxon>lamiids</taxon>
        <taxon>Solanales</taxon>
        <taxon>Solanaceae</taxon>
        <taxon>Solanoideae</taxon>
        <taxon>Solaneae</taxon>
        <taxon>Solanum</taxon>
        <taxon>Solanum subgen. Lycopersicon</taxon>
    </lineage>
</organism>
<reference evidence="8" key="1">
    <citation type="journal article" date="2014" name="Nat. Genet.">
        <title>The genome of the stress-tolerant wild tomato species Solanum pennellii.</title>
        <authorList>
            <person name="Bolger A."/>
            <person name="Scossa F."/>
            <person name="Bolger M.E."/>
            <person name="Lanz C."/>
            <person name="Maumus F."/>
            <person name="Tohge T."/>
            <person name="Quesneville H."/>
            <person name="Alseekh S."/>
            <person name="Sorensen I."/>
            <person name="Lichtenstein G."/>
            <person name="Fich E.A."/>
            <person name="Conte M."/>
            <person name="Keller H."/>
            <person name="Schneeberger K."/>
            <person name="Schwacke R."/>
            <person name="Ofner I."/>
            <person name="Vrebalov J."/>
            <person name="Xu Y."/>
            <person name="Osorio S."/>
            <person name="Aflitos S.A."/>
            <person name="Schijlen E."/>
            <person name="Jimenez-Gomez J.M."/>
            <person name="Ryngajllo M."/>
            <person name="Kimura S."/>
            <person name="Kumar R."/>
            <person name="Koenig D."/>
            <person name="Headland L.R."/>
            <person name="Maloof J.N."/>
            <person name="Sinha N."/>
            <person name="van Ham R.C."/>
            <person name="Lankhorst R.K."/>
            <person name="Mao L."/>
            <person name="Vogel A."/>
            <person name="Arsova B."/>
            <person name="Panstruga R."/>
            <person name="Fei Z."/>
            <person name="Rose J.K."/>
            <person name="Zamir D."/>
            <person name="Carrari F."/>
            <person name="Giovannoni J.J."/>
            <person name="Weigel D."/>
            <person name="Usadel B."/>
            <person name="Fernie A.R."/>
        </authorList>
    </citation>
    <scope>NUCLEOTIDE SEQUENCE [LARGE SCALE GENOMIC DNA]</scope>
    <source>
        <strain evidence="8">cv. LA0716</strain>
    </source>
</reference>
<feature type="region of interest" description="Disordered" evidence="6">
    <location>
        <begin position="306"/>
        <end position="341"/>
    </location>
</feature>
<dbReference type="RefSeq" id="XP_015083651.1">
    <property type="nucleotide sequence ID" value="XM_015228165.2"/>
</dbReference>
<feature type="region of interest" description="Disordered" evidence="6">
    <location>
        <begin position="1"/>
        <end position="30"/>
    </location>
</feature>
<dbReference type="Proteomes" id="UP000694930">
    <property type="component" value="Chromosome 8"/>
</dbReference>
<evidence type="ECO:0000313" key="9">
    <source>
        <dbReference type="RefSeq" id="XP_015083651.1"/>
    </source>
</evidence>
<keyword evidence="3" id="KW-0238">DNA-binding</keyword>
<dbReference type="Pfam" id="PF03634">
    <property type="entry name" value="TCP"/>
    <property type="match status" value="1"/>
</dbReference>
<feature type="domain" description="TCP" evidence="7">
    <location>
        <begin position="76"/>
        <end position="130"/>
    </location>
</feature>
<feature type="region of interest" description="Disordered" evidence="6">
    <location>
        <begin position="358"/>
        <end position="377"/>
    </location>
</feature>
<dbReference type="GeneID" id="107027012"/>
<dbReference type="PANTHER" id="PTHR31072:SF15">
    <property type="entry name" value="TRANSCRIPTION FACTOR TCP19-LIKE"/>
    <property type="match status" value="1"/>
</dbReference>
<keyword evidence="2" id="KW-0805">Transcription regulation</keyword>
<evidence type="ECO:0000256" key="3">
    <source>
        <dbReference type="ARBA" id="ARBA00023125"/>
    </source>
</evidence>
<reference evidence="9" key="2">
    <citation type="submission" date="2025-08" db="UniProtKB">
        <authorList>
            <consortium name="RefSeq"/>
        </authorList>
    </citation>
    <scope>IDENTIFICATION</scope>
</reference>
<feature type="compositionally biased region" description="Basic and acidic residues" evidence="6">
    <location>
        <begin position="75"/>
        <end position="85"/>
    </location>
</feature>
<feature type="compositionally biased region" description="Low complexity" evidence="6">
    <location>
        <begin position="315"/>
        <end position="328"/>
    </location>
</feature>
<accession>A0ABM1HCT8</accession>
<gene>
    <name evidence="9" type="primary">LOC107027012</name>
</gene>
<evidence type="ECO:0000313" key="8">
    <source>
        <dbReference type="Proteomes" id="UP000694930"/>
    </source>
</evidence>
<name>A0ABM1HCT8_SOLPN</name>
<keyword evidence="4" id="KW-0804">Transcription</keyword>
<evidence type="ECO:0000256" key="6">
    <source>
        <dbReference type="SAM" id="MobiDB-lite"/>
    </source>
</evidence>
<comment type="subcellular location">
    <subcellularLocation>
        <location evidence="1">Nucleus</location>
    </subcellularLocation>
</comment>
<evidence type="ECO:0000256" key="4">
    <source>
        <dbReference type="ARBA" id="ARBA00023163"/>
    </source>
</evidence>